<gene>
    <name evidence="1" type="ORF">LNINA_LOCUS5909</name>
</gene>
<accession>A0AAV1JCV4</accession>
<name>A0AAV1JCV4_9NEOP</name>
<dbReference type="AlphaFoldDB" id="A0AAV1JCV4"/>
<proteinExistence type="predicted"/>
<dbReference type="EMBL" id="CAVLEF010000007">
    <property type="protein sequence ID" value="CAK1546330.1"/>
    <property type="molecule type" value="Genomic_DNA"/>
</dbReference>
<protein>
    <submittedName>
        <fullName evidence="1">Uncharacterized protein</fullName>
    </submittedName>
</protein>
<keyword evidence="2" id="KW-1185">Reference proteome</keyword>
<evidence type="ECO:0000313" key="2">
    <source>
        <dbReference type="Proteomes" id="UP001497472"/>
    </source>
</evidence>
<organism evidence="1 2">
    <name type="scientific">Leptosia nina</name>
    <dbReference type="NCBI Taxonomy" id="320188"/>
    <lineage>
        <taxon>Eukaryota</taxon>
        <taxon>Metazoa</taxon>
        <taxon>Ecdysozoa</taxon>
        <taxon>Arthropoda</taxon>
        <taxon>Hexapoda</taxon>
        <taxon>Insecta</taxon>
        <taxon>Pterygota</taxon>
        <taxon>Neoptera</taxon>
        <taxon>Endopterygota</taxon>
        <taxon>Lepidoptera</taxon>
        <taxon>Glossata</taxon>
        <taxon>Ditrysia</taxon>
        <taxon>Papilionoidea</taxon>
        <taxon>Pieridae</taxon>
        <taxon>Pierinae</taxon>
        <taxon>Leptosia</taxon>
    </lineage>
</organism>
<comment type="caution">
    <text evidence="1">The sequence shown here is derived from an EMBL/GenBank/DDBJ whole genome shotgun (WGS) entry which is preliminary data.</text>
</comment>
<sequence length="101" mass="12281">MVVICQCYNSLQKVATCRFYSFLFKHVHRDHFIKRYTFEDKKHFYSAARSSYQNNHVYIIEYEVHITIIFKWLSNVVNDDKSMNTILEPYIRLTCDKRIFG</sequence>
<reference evidence="1 2" key="1">
    <citation type="submission" date="2023-11" db="EMBL/GenBank/DDBJ databases">
        <authorList>
            <person name="Okamura Y."/>
        </authorList>
    </citation>
    <scope>NUCLEOTIDE SEQUENCE [LARGE SCALE GENOMIC DNA]</scope>
</reference>
<dbReference type="Proteomes" id="UP001497472">
    <property type="component" value="Unassembled WGS sequence"/>
</dbReference>
<evidence type="ECO:0000313" key="1">
    <source>
        <dbReference type="EMBL" id="CAK1546330.1"/>
    </source>
</evidence>